<evidence type="ECO:0000256" key="14">
    <source>
        <dbReference type="SAM" id="Phobius"/>
    </source>
</evidence>
<comment type="similarity">
    <text evidence="12">Belongs to the exbB/tolQ family.</text>
</comment>
<dbReference type="Pfam" id="PF01618">
    <property type="entry name" value="MotA_ExbB"/>
    <property type="match status" value="1"/>
</dbReference>
<dbReference type="GO" id="GO:0017038">
    <property type="term" value="P:protein import"/>
    <property type="evidence" value="ECO:0007669"/>
    <property type="project" value="TreeGrafter"/>
</dbReference>
<dbReference type="InterPro" id="IPR050790">
    <property type="entry name" value="ExbB/TolQ_transport"/>
</dbReference>
<evidence type="ECO:0000256" key="4">
    <source>
        <dbReference type="ARBA" id="ARBA00022448"/>
    </source>
</evidence>
<feature type="region of interest" description="Disordered" evidence="13">
    <location>
        <begin position="226"/>
        <end position="247"/>
    </location>
</feature>
<evidence type="ECO:0000256" key="11">
    <source>
        <dbReference type="ARBA" id="ARBA00024816"/>
    </source>
</evidence>
<evidence type="ECO:0000256" key="7">
    <source>
        <dbReference type="ARBA" id="ARBA00022692"/>
    </source>
</evidence>
<gene>
    <name evidence="16" type="ORF">DPV79_32600</name>
</gene>
<evidence type="ECO:0000256" key="12">
    <source>
        <dbReference type="RuleBase" id="RU004057"/>
    </source>
</evidence>
<dbReference type="PANTHER" id="PTHR30625">
    <property type="entry name" value="PROTEIN TOLQ"/>
    <property type="match status" value="1"/>
</dbReference>
<evidence type="ECO:0000256" key="6">
    <source>
        <dbReference type="ARBA" id="ARBA00022519"/>
    </source>
</evidence>
<evidence type="ECO:0000256" key="2">
    <source>
        <dbReference type="ARBA" id="ARBA00011471"/>
    </source>
</evidence>
<dbReference type="PANTHER" id="PTHR30625:SF14">
    <property type="entry name" value="BIOPOLYMER TRANSPORT PROTEIN EXBB"/>
    <property type="match status" value="1"/>
</dbReference>
<proteinExistence type="inferred from homology"/>
<evidence type="ECO:0000256" key="3">
    <source>
        <dbReference type="ARBA" id="ARBA00022093"/>
    </source>
</evidence>
<keyword evidence="7 14" id="KW-0812">Transmembrane</keyword>
<feature type="domain" description="MotA/TolQ/ExbB proton channel" evidence="15">
    <location>
        <begin position="97"/>
        <end position="205"/>
    </location>
</feature>
<evidence type="ECO:0000256" key="13">
    <source>
        <dbReference type="SAM" id="MobiDB-lite"/>
    </source>
</evidence>
<dbReference type="EMBL" id="QMFZ01000038">
    <property type="protein sequence ID" value="RBB34108.1"/>
    <property type="molecule type" value="Genomic_DNA"/>
</dbReference>
<feature type="transmembrane region" description="Helical" evidence="14">
    <location>
        <begin position="128"/>
        <end position="153"/>
    </location>
</feature>
<evidence type="ECO:0000256" key="10">
    <source>
        <dbReference type="ARBA" id="ARBA00023136"/>
    </source>
</evidence>
<name>A0A365QKZ2_9BURK</name>
<dbReference type="GO" id="GO:0005886">
    <property type="term" value="C:plasma membrane"/>
    <property type="evidence" value="ECO:0007669"/>
    <property type="project" value="UniProtKB-SubCell"/>
</dbReference>
<sequence>MTIYGIEHVWTQGDPMTRAVALLLVAMSIASWTVIVIKAIELVGIRRRAVRAEARFRGAGGAAGAMHALGGQDRPFVDLVRAGQAAIAHHEASRHRLHDRIDASDWLSRSLKTSVDESVARMQRGLGVLASIGSTAPFVGLLGTVWGIYHALLSLGATGEASLDRVAGPVGEALVMTAFGLCVAIPAVLGYNTLVRLSRDIVARLNRFAHGLHLLLLTGSVPETAARPEPATRMPADLQPAADGARA</sequence>
<keyword evidence="8 12" id="KW-0653">Protein transport</keyword>
<organism evidence="16 17">
    <name type="scientific">Burkholderia reimsis</name>
    <dbReference type="NCBI Taxonomy" id="2234132"/>
    <lineage>
        <taxon>Bacteria</taxon>
        <taxon>Pseudomonadati</taxon>
        <taxon>Pseudomonadota</taxon>
        <taxon>Betaproteobacteria</taxon>
        <taxon>Burkholderiales</taxon>
        <taxon>Burkholderiaceae</taxon>
        <taxon>Burkholderia</taxon>
    </lineage>
</organism>
<comment type="function">
    <text evidence="11">Involved in the TonB-dependent energy-dependent transport of various receptor-bound substrates. Protects ExbD from proteolytic degradation and functionally stabilizes TonB.</text>
</comment>
<evidence type="ECO:0000313" key="17">
    <source>
        <dbReference type="Proteomes" id="UP000252458"/>
    </source>
</evidence>
<keyword evidence="10 14" id="KW-0472">Membrane</keyword>
<dbReference type="InterPro" id="IPR002898">
    <property type="entry name" value="MotA_ExbB_proton_chnl"/>
</dbReference>
<evidence type="ECO:0000313" key="16">
    <source>
        <dbReference type="EMBL" id="RBB34108.1"/>
    </source>
</evidence>
<evidence type="ECO:0000259" key="15">
    <source>
        <dbReference type="Pfam" id="PF01618"/>
    </source>
</evidence>
<dbReference type="RefSeq" id="WP_113047390.1">
    <property type="nucleotide sequence ID" value="NZ_QMFZ01000038.1"/>
</dbReference>
<accession>A0A365QKZ2</accession>
<feature type="transmembrane region" description="Helical" evidence="14">
    <location>
        <begin position="173"/>
        <end position="194"/>
    </location>
</feature>
<keyword evidence="4 12" id="KW-0813">Transport</keyword>
<comment type="caution">
    <text evidence="16">The sequence shown here is derived from an EMBL/GenBank/DDBJ whole genome shotgun (WGS) entry which is preliminary data.</text>
</comment>
<dbReference type="AlphaFoldDB" id="A0A365QKZ2"/>
<evidence type="ECO:0000256" key="5">
    <source>
        <dbReference type="ARBA" id="ARBA00022475"/>
    </source>
</evidence>
<keyword evidence="5" id="KW-1003">Cell membrane</keyword>
<keyword evidence="6" id="KW-0997">Cell inner membrane</keyword>
<evidence type="ECO:0000256" key="9">
    <source>
        <dbReference type="ARBA" id="ARBA00022989"/>
    </source>
</evidence>
<protein>
    <recommendedName>
        <fullName evidence="3">Biopolymer transport protein ExbB</fullName>
    </recommendedName>
</protein>
<keyword evidence="9 14" id="KW-1133">Transmembrane helix</keyword>
<comment type="subcellular location">
    <subcellularLocation>
        <location evidence="1">Cell inner membrane</location>
        <topology evidence="1">Multi-pass membrane protein</topology>
    </subcellularLocation>
    <subcellularLocation>
        <location evidence="12">Membrane</location>
        <topology evidence="12">Multi-pass membrane protein</topology>
    </subcellularLocation>
</comment>
<reference evidence="16 17" key="1">
    <citation type="submission" date="2018-06" db="EMBL/GenBank/DDBJ databases">
        <title>Draft genome sequence of Burkholderia reimsis strain BE51 isolated from a French agricultural soil.</title>
        <authorList>
            <person name="Esmaeel Q."/>
        </authorList>
    </citation>
    <scope>NUCLEOTIDE SEQUENCE [LARGE SCALE GENOMIC DNA]</scope>
    <source>
        <strain evidence="16 17">BE51</strain>
    </source>
</reference>
<feature type="transmembrane region" description="Helical" evidence="14">
    <location>
        <begin position="20"/>
        <end position="40"/>
    </location>
</feature>
<dbReference type="Proteomes" id="UP000252458">
    <property type="component" value="Unassembled WGS sequence"/>
</dbReference>
<evidence type="ECO:0000256" key="8">
    <source>
        <dbReference type="ARBA" id="ARBA00022927"/>
    </source>
</evidence>
<evidence type="ECO:0000256" key="1">
    <source>
        <dbReference type="ARBA" id="ARBA00004429"/>
    </source>
</evidence>
<keyword evidence="17" id="KW-1185">Reference proteome</keyword>
<comment type="subunit">
    <text evidence="2">The accessory proteins ExbB and ExbD seem to form a complex with TonB.</text>
</comment>